<evidence type="ECO:0000313" key="2">
    <source>
        <dbReference type="EMBL" id="GHD57882.1"/>
    </source>
</evidence>
<evidence type="ECO:0000256" key="1">
    <source>
        <dbReference type="SAM" id="Phobius"/>
    </source>
</evidence>
<feature type="transmembrane region" description="Helical" evidence="1">
    <location>
        <begin position="104"/>
        <end position="122"/>
    </location>
</feature>
<evidence type="ECO:0008006" key="4">
    <source>
        <dbReference type="Google" id="ProtNLM"/>
    </source>
</evidence>
<keyword evidence="1" id="KW-0812">Transmembrane</keyword>
<comment type="caution">
    <text evidence="2">The sequence shown here is derived from an EMBL/GenBank/DDBJ whole genome shotgun (WGS) entry which is preliminary data.</text>
</comment>
<keyword evidence="1" id="KW-1133">Transmembrane helix</keyword>
<reference evidence="2" key="2">
    <citation type="submission" date="2020-09" db="EMBL/GenBank/DDBJ databases">
        <authorList>
            <person name="Sun Q."/>
            <person name="Kim S."/>
        </authorList>
    </citation>
    <scope>NUCLEOTIDE SEQUENCE</scope>
    <source>
        <strain evidence="2">KCTC 42651</strain>
    </source>
</reference>
<dbReference type="RefSeq" id="WP_189992929.1">
    <property type="nucleotide sequence ID" value="NZ_BMZS01000010.1"/>
</dbReference>
<dbReference type="AlphaFoldDB" id="A0A919CR31"/>
<feature type="transmembrane region" description="Helical" evidence="1">
    <location>
        <begin position="411"/>
        <end position="429"/>
    </location>
</feature>
<dbReference type="EMBL" id="BMZS01000010">
    <property type="protein sequence ID" value="GHD57882.1"/>
    <property type="molecule type" value="Genomic_DNA"/>
</dbReference>
<feature type="transmembrane region" description="Helical" evidence="1">
    <location>
        <begin position="310"/>
        <end position="329"/>
    </location>
</feature>
<dbReference type="PANTHER" id="PTHR38454:SF1">
    <property type="entry name" value="INTEGRAL MEMBRANE PROTEIN"/>
    <property type="match status" value="1"/>
</dbReference>
<accession>A0A919CR31</accession>
<feature type="transmembrane region" description="Helical" evidence="1">
    <location>
        <begin position="129"/>
        <end position="146"/>
    </location>
</feature>
<feature type="transmembrane region" description="Helical" evidence="1">
    <location>
        <begin position="12"/>
        <end position="32"/>
    </location>
</feature>
<dbReference type="InterPro" id="IPR018580">
    <property type="entry name" value="Uncharacterised_YfhO"/>
</dbReference>
<protein>
    <recommendedName>
        <fullName evidence="4">YfhO family protein</fullName>
    </recommendedName>
</protein>
<organism evidence="2 3">
    <name type="scientific">Thalassobaculum fulvum</name>
    <dbReference type="NCBI Taxonomy" id="1633335"/>
    <lineage>
        <taxon>Bacteria</taxon>
        <taxon>Pseudomonadati</taxon>
        <taxon>Pseudomonadota</taxon>
        <taxon>Alphaproteobacteria</taxon>
        <taxon>Rhodospirillales</taxon>
        <taxon>Thalassobaculaceae</taxon>
        <taxon>Thalassobaculum</taxon>
    </lineage>
</organism>
<keyword evidence="1" id="KW-0472">Membrane</keyword>
<gene>
    <name evidence="2" type="ORF">GCM10017083_39910</name>
</gene>
<dbReference type="PANTHER" id="PTHR38454">
    <property type="entry name" value="INTEGRAL MEMBRANE PROTEIN-RELATED"/>
    <property type="match status" value="1"/>
</dbReference>
<sequence length="772" mass="82043">MIEADRGAARDMAVALGAVCIAWLVLAWPWLIDGLTIPWDAKIHFQAMLRWLAAHLAEGDWPMWMPETFGGRPALGDPQSMVLSPGFLAVAALDPDPSVHAGDAVVLVELLLGGLATALFGLRRGWHPAAAVLAALAIMAGGSASARLQHTLLVQSYAFVPVVLLALDAALDRPAAGRAILAGAAIGWLAVGRDQVAYLGLIGLGAFVVARLVAAPDRADFLRRRWPAGLLAVLVAALVAAVPVLATLEFAAVSNRPAYAFEFGARQSLPPVAFLTMLVPDLFGSVSSDLGYWGPGSRAWTPLVPVDRTIVQLYLGAVPAVLVLWLGVLRGRLLHGDGRPVAALLLFFLVYALGRYTPAFQPVFEWLPGVDRFRRPADATFALGAVLALAAGWLCDRAIREGLPPVPRWRIAVEAAVGLGLLALAAWVAGGRGRLEQALPALATSLVLAVVAVALVGLACARRGLLIRQLAVVALVALTVLDLRVFNAGSPLNARPVDPYAVLDEPDGVPLAAWLEREVAAIEARDGPVRVEVLGLGGVWQNASLALGLENTLGYNPLRLADYDTAVGARQNSHRPERRFGTLMTGYRSDFADLLGVRLIVLGAPMETVDPGNAPSFAAPRRIGPAWVYDNPRAVPRALFVGREGAHPYDPATMVAAGGLPALDWRREALIDPLPEETADAVGGPAGRVRIVHRRSDRIDLEVTAARDGFVVLHDMAYPGWVVYVDGMPQEPRRANVLFMAAAVPAGRHAVSFAYEPLAPRHLLSLLSGGER</sequence>
<dbReference type="Proteomes" id="UP000630353">
    <property type="component" value="Unassembled WGS sequence"/>
</dbReference>
<feature type="transmembrane region" description="Helical" evidence="1">
    <location>
        <begin position="441"/>
        <end position="459"/>
    </location>
</feature>
<keyword evidence="3" id="KW-1185">Reference proteome</keyword>
<feature type="transmembrane region" description="Helical" evidence="1">
    <location>
        <begin position="341"/>
        <end position="359"/>
    </location>
</feature>
<name>A0A919CR31_9PROT</name>
<feature type="transmembrane region" description="Helical" evidence="1">
    <location>
        <begin position="197"/>
        <end position="214"/>
    </location>
</feature>
<evidence type="ECO:0000313" key="3">
    <source>
        <dbReference type="Proteomes" id="UP000630353"/>
    </source>
</evidence>
<reference evidence="2" key="1">
    <citation type="journal article" date="2014" name="Int. J. Syst. Evol. Microbiol.">
        <title>Complete genome sequence of Corynebacterium casei LMG S-19264T (=DSM 44701T), isolated from a smear-ripened cheese.</title>
        <authorList>
            <consortium name="US DOE Joint Genome Institute (JGI-PGF)"/>
            <person name="Walter F."/>
            <person name="Albersmeier A."/>
            <person name="Kalinowski J."/>
            <person name="Ruckert C."/>
        </authorList>
    </citation>
    <scope>NUCLEOTIDE SEQUENCE</scope>
    <source>
        <strain evidence="2">KCTC 42651</strain>
    </source>
</reference>
<proteinExistence type="predicted"/>
<feature type="transmembrane region" description="Helical" evidence="1">
    <location>
        <begin position="226"/>
        <end position="246"/>
    </location>
</feature>
<feature type="transmembrane region" description="Helical" evidence="1">
    <location>
        <begin position="466"/>
        <end position="486"/>
    </location>
</feature>
<feature type="transmembrane region" description="Helical" evidence="1">
    <location>
        <begin position="379"/>
        <end position="399"/>
    </location>
</feature>